<gene>
    <name evidence="3" type="ORF">A3J77_01360</name>
</gene>
<dbReference type="Gene3D" id="3.10.350.10">
    <property type="entry name" value="LysM domain"/>
    <property type="match status" value="1"/>
</dbReference>
<name>A0A1F8DNB6_9BACT</name>
<dbReference type="EMBL" id="MGIO01000010">
    <property type="protein sequence ID" value="OGM90117.1"/>
    <property type="molecule type" value="Genomic_DNA"/>
</dbReference>
<organism evidence="3 4">
    <name type="scientific">Candidatus Wolfebacteria bacterium RBG_13_41_7</name>
    <dbReference type="NCBI Taxonomy" id="1802554"/>
    <lineage>
        <taxon>Bacteria</taxon>
        <taxon>Candidatus Wolfeibacteriota</taxon>
    </lineage>
</organism>
<dbReference type="InterPro" id="IPR036779">
    <property type="entry name" value="LysM_dom_sf"/>
</dbReference>
<dbReference type="InterPro" id="IPR018392">
    <property type="entry name" value="LysM"/>
</dbReference>
<accession>A0A1F8DNB6</accession>
<feature type="compositionally biased region" description="Basic and acidic residues" evidence="1">
    <location>
        <begin position="125"/>
        <end position="134"/>
    </location>
</feature>
<feature type="compositionally biased region" description="Pro residues" evidence="1">
    <location>
        <begin position="112"/>
        <end position="121"/>
    </location>
</feature>
<evidence type="ECO:0000313" key="3">
    <source>
        <dbReference type="EMBL" id="OGM90117.1"/>
    </source>
</evidence>
<dbReference type="SUPFAM" id="SSF54106">
    <property type="entry name" value="LysM domain"/>
    <property type="match status" value="1"/>
</dbReference>
<evidence type="ECO:0000313" key="4">
    <source>
        <dbReference type="Proteomes" id="UP000182002"/>
    </source>
</evidence>
<feature type="region of interest" description="Disordered" evidence="1">
    <location>
        <begin position="104"/>
        <end position="134"/>
    </location>
</feature>
<evidence type="ECO:0000256" key="1">
    <source>
        <dbReference type="SAM" id="MobiDB-lite"/>
    </source>
</evidence>
<sequence>MKGIIVILTLAVFLFSFSAVGEDRRISGQLTPEDEAYLKTLFPGQAVFFDKVIVYIAKKGDTLPKIVEMFCYTNDNKEVERVARENGIKESEIRPGDYIKLPIEPWRQRRQSPPPNAPAPPSFSKVEETTKSPK</sequence>
<dbReference type="Proteomes" id="UP000182002">
    <property type="component" value="Unassembled WGS sequence"/>
</dbReference>
<protein>
    <recommendedName>
        <fullName evidence="2">LysM domain-containing protein</fullName>
    </recommendedName>
</protein>
<evidence type="ECO:0000259" key="2">
    <source>
        <dbReference type="PROSITE" id="PS51782"/>
    </source>
</evidence>
<proteinExistence type="predicted"/>
<dbReference type="PROSITE" id="PS51782">
    <property type="entry name" value="LYSM"/>
    <property type="match status" value="1"/>
</dbReference>
<comment type="caution">
    <text evidence="3">The sequence shown here is derived from an EMBL/GenBank/DDBJ whole genome shotgun (WGS) entry which is preliminary data.</text>
</comment>
<feature type="domain" description="LysM" evidence="2">
    <location>
        <begin position="53"/>
        <end position="101"/>
    </location>
</feature>
<dbReference type="AlphaFoldDB" id="A0A1F8DNB6"/>
<reference evidence="3 4" key="1">
    <citation type="journal article" date="2016" name="Nat. Commun.">
        <title>Thousands of microbial genomes shed light on interconnected biogeochemical processes in an aquifer system.</title>
        <authorList>
            <person name="Anantharaman K."/>
            <person name="Brown C.T."/>
            <person name="Hug L.A."/>
            <person name="Sharon I."/>
            <person name="Castelle C.J."/>
            <person name="Probst A.J."/>
            <person name="Thomas B.C."/>
            <person name="Singh A."/>
            <person name="Wilkins M.J."/>
            <person name="Karaoz U."/>
            <person name="Brodie E.L."/>
            <person name="Williams K.H."/>
            <person name="Hubbard S.S."/>
            <person name="Banfield J.F."/>
        </authorList>
    </citation>
    <scope>NUCLEOTIDE SEQUENCE [LARGE SCALE GENOMIC DNA]</scope>
</reference>